<keyword evidence="2" id="KW-1185">Reference proteome</keyword>
<evidence type="ECO:0000313" key="2">
    <source>
        <dbReference type="Proteomes" id="UP000799779"/>
    </source>
</evidence>
<accession>A0A6A5X5B1</accession>
<dbReference type="AlphaFoldDB" id="A0A6A5X5B1"/>
<organism evidence="1 2">
    <name type="scientific">Amniculicola lignicola CBS 123094</name>
    <dbReference type="NCBI Taxonomy" id="1392246"/>
    <lineage>
        <taxon>Eukaryota</taxon>
        <taxon>Fungi</taxon>
        <taxon>Dikarya</taxon>
        <taxon>Ascomycota</taxon>
        <taxon>Pezizomycotina</taxon>
        <taxon>Dothideomycetes</taxon>
        <taxon>Pleosporomycetidae</taxon>
        <taxon>Pleosporales</taxon>
        <taxon>Amniculicolaceae</taxon>
        <taxon>Amniculicola</taxon>
    </lineage>
</organism>
<feature type="non-terminal residue" evidence="1">
    <location>
        <position position="157"/>
    </location>
</feature>
<proteinExistence type="predicted"/>
<dbReference type="EMBL" id="ML977556">
    <property type="protein sequence ID" value="KAF2008076.1"/>
    <property type="molecule type" value="Genomic_DNA"/>
</dbReference>
<dbReference type="Proteomes" id="UP000799779">
    <property type="component" value="Unassembled WGS sequence"/>
</dbReference>
<dbReference type="OrthoDB" id="3753180at2759"/>
<gene>
    <name evidence="1" type="ORF">P154DRAFT_408443</name>
</gene>
<evidence type="ECO:0000313" key="1">
    <source>
        <dbReference type="EMBL" id="KAF2008076.1"/>
    </source>
</evidence>
<protein>
    <submittedName>
        <fullName evidence="1">Uncharacterized protein</fullName>
    </submittedName>
</protein>
<feature type="non-terminal residue" evidence="1">
    <location>
        <position position="1"/>
    </location>
</feature>
<sequence length="157" mass="16842">WEPAPSTSVTCAKSDLYISFFVGPQLDTVLDSACAAMMPTCAYPPEDMICTQQLEWPLDGPKSTVQSANVVKEGNKQSKYQVKFSVTPATPTPAPENLNMTLTSQVQWTTEDCYGYFALILANAEPDGCFNSQGSGIGSAKVGGSENLKDAVFDVQI</sequence>
<reference evidence="1" key="1">
    <citation type="journal article" date="2020" name="Stud. Mycol.">
        <title>101 Dothideomycetes genomes: a test case for predicting lifestyles and emergence of pathogens.</title>
        <authorList>
            <person name="Haridas S."/>
            <person name="Albert R."/>
            <person name="Binder M."/>
            <person name="Bloem J."/>
            <person name="Labutti K."/>
            <person name="Salamov A."/>
            <person name="Andreopoulos B."/>
            <person name="Baker S."/>
            <person name="Barry K."/>
            <person name="Bills G."/>
            <person name="Bluhm B."/>
            <person name="Cannon C."/>
            <person name="Castanera R."/>
            <person name="Culley D."/>
            <person name="Daum C."/>
            <person name="Ezra D."/>
            <person name="Gonzalez J."/>
            <person name="Henrissat B."/>
            <person name="Kuo A."/>
            <person name="Liang C."/>
            <person name="Lipzen A."/>
            <person name="Lutzoni F."/>
            <person name="Magnuson J."/>
            <person name="Mondo S."/>
            <person name="Nolan M."/>
            <person name="Ohm R."/>
            <person name="Pangilinan J."/>
            <person name="Park H.-J."/>
            <person name="Ramirez L."/>
            <person name="Alfaro M."/>
            <person name="Sun H."/>
            <person name="Tritt A."/>
            <person name="Yoshinaga Y."/>
            <person name="Zwiers L.-H."/>
            <person name="Turgeon B."/>
            <person name="Goodwin S."/>
            <person name="Spatafora J."/>
            <person name="Crous P."/>
            <person name="Grigoriev I."/>
        </authorList>
    </citation>
    <scope>NUCLEOTIDE SEQUENCE</scope>
    <source>
        <strain evidence="1">CBS 123094</strain>
    </source>
</reference>
<name>A0A6A5X5B1_9PLEO</name>